<protein>
    <submittedName>
        <fullName evidence="1">Methyl-accepting chemotaxis protein</fullName>
    </submittedName>
</protein>
<dbReference type="KEGG" id="nfl:COO91_09852"/>
<dbReference type="EMBL" id="CP024791">
    <property type="protein sequence ID" value="AUB43668.1"/>
    <property type="molecule type" value="Genomic_DNA"/>
</dbReference>
<evidence type="ECO:0000313" key="1">
    <source>
        <dbReference type="EMBL" id="AUB43668.1"/>
    </source>
</evidence>
<proteinExistence type="predicted"/>
<dbReference type="AlphaFoldDB" id="A0A2K8T7J1"/>
<dbReference type="RefSeq" id="WP_100903709.1">
    <property type="nucleotide sequence ID" value="NZ_CAWNNC010000007.1"/>
</dbReference>
<keyword evidence="1" id="KW-0614">Plasmid</keyword>
<reference evidence="1 2" key="1">
    <citation type="submission" date="2017-11" db="EMBL/GenBank/DDBJ databases">
        <title>Complete genome of a free-living desiccation-tolerant cyanobacterium and its photosynthetic adaptation to extreme terrestrial habitat.</title>
        <authorList>
            <person name="Shang J."/>
        </authorList>
    </citation>
    <scope>NUCLEOTIDE SEQUENCE [LARGE SCALE GENOMIC DNA]</scope>
    <source>
        <strain evidence="1 2">CCNUN1</strain>
        <plasmid evidence="2">pnfsy06</plasmid>
    </source>
</reference>
<evidence type="ECO:0000313" key="2">
    <source>
        <dbReference type="Proteomes" id="UP000232003"/>
    </source>
</evidence>
<keyword evidence="2" id="KW-1185">Reference proteome</keyword>
<geneLocation type="plasmid" evidence="2">
    <name>pnfsy06</name>
</geneLocation>
<dbReference type="Proteomes" id="UP000232003">
    <property type="component" value="Plasmid pNFSY06"/>
</dbReference>
<name>A0A2K8T7J1_9NOSO</name>
<gene>
    <name evidence="1" type="ORF">COO91_09852</name>
</gene>
<organism evidence="1 2">
    <name type="scientific">Nostoc flagelliforme CCNUN1</name>
    <dbReference type="NCBI Taxonomy" id="2038116"/>
    <lineage>
        <taxon>Bacteria</taxon>
        <taxon>Bacillati</taxon>
        <taxon>Cyanobacteriota</taxon>
        <taxon>Cyanophyceae</taxon>
        <taxon>Nostocales</taxon>
        <taxon>Nostocaceae</taxon>
        <taxon>Nostoc</taxon>
    </lineage>
</organism>
<sequence>MLPVEAGQGESALLIGESQDCGVEPKGCHERTCFAASVAGNEFSSKEAMSSDKQAVSRLR</sequence>
<accession>A0A2K8T7J1</accession>